<dbReference type="EMBL" id="DS268471">
    <property type="protein sequence ID" value="EFP08171.1"/>
    <property type="molecule type" value="Genomic_DNA"/>
</dbReference>
<proteinExistence type="inferred from homology"/>
<dbReference type="GO" id="GO:0045127">
    <property type="term" value="F:N-acetylglucosamine kinase activity"/>
    <property type="evidence" value="ECO:0007669"/>
    <property type="project" value="UniProtKB-EC"/>
</dbReference>
<comment type="similarity">
    <text evidence="1">Belongs to the eukaryotic-type N-acetylglucosamine kinase family.</text>
</comment>
<keyword evidence="7" id="KW-1185">Reference proteome</keyword>
<dbReference type="HOGENOM" id="CLU_026120_0_0_1"/>
<dbReference type="InterPro" id="IPR039758">
    <property type="entry name" value="NAGK-like"/>
</dbReference>
<dbReference type="eggNOG" id="KOG2793">
    <property type="taxonomic scope" value="Eukaryota"/>
</dbReference>
<dbReference type="Pfam" id="PF01869">
    <property type="entry name" value="BcrAD_BadFG"/>
    <property type="match status" value="1"/>
</dbReference>
<name>E3MS12_CAERE</name>
<evidence type="ECO:0000313" key="6">
    <source>
        <dbReference type="EMBL" id="EFP08171.1"/>
    </source>
</evidence>
<dbReference type="FunCoup" id="E3MS12">
    <property type="interactions" value="1553"/>
</dbReference>
<reference evidence="6" key="1">
    <citation type="submission" date="2007-07" db="EMBL/GenBank/DDBJ databases">
        <title>PCAP assembly of the Caenorhabditis remanei genome.</title>
        <authorList>
            <consortium name="The Caenorhabditis remanei Sequencing Consortium"/>
            <person name="Wilson R.K."/>
        </authorList>
    </citation>
    <scope>NUCLEOTIDE SEQUENCE [LARGE SCALE GENOMIC DNA]</scope>
    <source>
        <strain evidence="6">PB4641</strain>
    </source>
</reference>
<gene>
    <name evidence="6" type="ORF">CRE_17348</name>
</gene>
<evidence type="ECO:0000256" key="4">
    <source>
        <dbReference type="ARBA" id="ARBA00031123"/>
    </source>
</evidence>
<dbReference type="InterPro" id="IPR019410">
    <property type="entry name" value="Methyltransf_16"/>
</dbReference>
<protein>
    <recommendedName>
        <fullName evidence="3">N-acetyl-D-glucosamine kinase</fullName>
        <ecNumber evidence="2">2.7.1.59</ecNumber>
    </recommendedName>
    <alternativeName>
        <fullName evidence="4">GlcNAc kinase</fullName>
    </alternativeName>
</protein>
<dbReference type="Gene3D" id="3.30.420.40">
    <property type="match status" value="2"/>
</dbReference>
<dbReference type="InterPro" id="IPR043129">
    <property type="entry name" value="ATPase_NBD"/>
</dbReference>
<dbReference type="Proteomes" id="UP000008281">
    <property type="component" value="Unassembled WGS sequence"/>
</dbReference>
<evidence type="ECO:0000313" key="7">
    <source>
        <dbReference type="Proteomes" id="UP000008281"/>
    </source>
</evidence>
<feature type="domain" description="ATPase BadF/BadG/BcrA/BcrD type" evidence="5">
    <location>
        <begin position="197"/>
        <end position="498"/>
    </location>
</feature>
<dbReference type="InterPro" id="IPR002731">
    <property type="entry name" value="ATPase_BadF"/>
</dbReference>
<accession>E3MS12</accession>
<evidence type="ECO:0000256" key="2">
    <source>
        <dbReference type="ARBA" id="ARBA00012122"/>
    </source>
</evidence>
<dbReference type="EC" id="2.7.1.59" evidence="2"/>
<dbReference type="InParanoid" id="E3MS12"/>
<dbReference type="AlphaFoldDB" id="E3MS12"/>
<dbReference type="PANTHER" id="PTHR12862">
    <property type="entry name" value="BADF TYPE ATPASE DOMAIN-CONTAINING PROTEIN"/>
    <property type="match status" value="1"/>
</dbReference>
<dbReference type="Pfam" id="PF10294">
    <property type="entry name" value="Methyltransf_16"/>
    <property type="match status" value="1"/>
</dbReference>
<dbReference type="STRING" id="31234.E3MS12"/>
<organism evidence="7">
    <name type="scientific">Caenorhabditis remanei</name>
    <name type="common">Caenorhabditis vulgaris</name>
    <dbReference type="NCBI Taxonomy" id="31234"/>
    <lineage>
        <taxon>Eukaryota</taxon>
        <taxon>Metazoa</taxon>
        <taxon>Ecdysozoa</taxon>
        <taxon>Nematoda</taxon>
        <taxon>Chromadorea</taxon>
        <taxon>Rhabditida</taxon>
        <taxon>Rhabditina</taxon>
        <taxon>Rhabditomorpha</taxon>
        <taxon>Rhabditoidea</taxon>
        <taxon>Rhabditidae</taxon>
        <taxon>Peloderinae</taxon>
        <taxon>Caenorhabditis</taxon>
    </lineage>
</organism>
<dbReference type="PANTHER" id="PTHR12862:SF0">
    <property type="entry name" value="N-ACETYL-D-GLUCOSAMINE KINASE"/>
    <property type="match status" value="1"/>
</dbReference>
<dbReference type="SUPFAM" id="SSF53067">
    <property type="entry name" value="Actin-like ATPase domain"/>
    <property type="match status" value="2"/>
</dbReference>
<evidence type="ECO:0000256" key="3">
    <source>
        <dbReference type="ARBA" id="ARBA00014974"/>
    </source>
</evidence>
<dbReference type="Gene3D" id="3.40.50.150">
    <property type="entry name" value="Vaccinia Virus protein VP39"/>
    <property type="match status" value="1"/>
</dbReference>
<dbReference type="SUPFAM" id="SSF53335">
    <property type="entry name" value="S-adenosyl-L-methionine-dependent methyltransferases"/>
    <property type="match status" value="1"/>
</dbReference>
<dbReference type="CDD" id="cd02440">
    <property type="entry name" value="AdoMet_MTases"/>
    <property type="match status" value="1"/>
</dbReference>
<evidence type="ECO:0000256" key="1">
    <source>
        <dbReference type="ARBA" id="ARBA00006198"/>
    </source>
</evidence>
<dbReference type="eggNOG" id="KOG1794">
    <property type="taxonomic scope" value="Eukaryota"/>
</dbReference>
<sequence length="521" mass="57868">MSTQNHWKHTWPCAQIFSEFLCANREKIEGKIVLEIGAGATGVCGLTAAKLGAKSVLMTDHPKLDVALQTLQRNVEANGVADRCHVAGLDWESRESVSSVISSSSSLSNLSVIIASDVFFDPSTFRPLVDTFAQLLIKFEHAVIYFAYQQRDDSWTLAPYLSKYPFLRVELTRRIETDNETIDIFTMTKESLGLYAGIEGGATGSKLVIIDAATNRQYTSSTHGTNFFLTDYTVVCQRIATWIQEVFVAEGLEIRDLRALGLGLSGAEDEEFNRKFVEEFRRNHGKSITENFYLTSDSVMTLLANFPAEENGIVLIAGTGSSCRMKRRDGMVKGAGGWGHQVGDGGSAFWIAREAIQMLFDAEDGFITDFNTDVIKELLFKHYSITDKTRILDFLYSNFEKHKIADFTVSLATRVDDVAISEVFRRAGDILGRHVRTVAKHLSEEDRKVLHIVQIGGVFQSWQALQNGFVNALSGSGTHKIIMYEPCDSPAVGAAVLAAKEQNGIYLEQKVKKNVLREIDL</sequence>
<dbReference type="OMA" id="FMEASRI"/>
<dbReference type="InterPro" id="IPR029063">
    <property type="entry name" value="SAM-dependent_MTases_sf"/>
</dbReference>
<evidence type="ECO:0000259" key="5">
    <source>
        <dbReference type="Pfam" id="PF01869"/>
    </source>
</evidence>
<dbReference type="OrthoDB" id="311172at2759"/>